<organism evidence="1 2">
    <name type="scientific">Reticulomyxa filosa</name>
    <dbReference type="NCBI Taxonomy" id="46433"/>
    <lineage>
        <taxon>Eukaryota</taxon>
        <taxon>Sar</taxon>
        <taxon>Rhizaria</taxon>
        <taxon>Retaria</taxon>
        <taxon>Foraminifera</taxon>
        <taxon>Monothalamids</taxon>
        <taxon>Reticulomyxidae</taxon>
        <taxon>Reticulomyxa</taxon>
    </lineage>
</organism>
<dbReference type="Proteomes" id="UP000023152">
    <property type="component" value="Unassembled WGS sequence"/>
</dbReference>
<reference evidence="1 2" key="1">
    <citation type="journal article" date="2013" name="Curr. Biol.">
        <title>The Genome of the Foraminiferan Reticulomyxa filosa.</title>
        <authorList>
            <person name="Glockner G."/>
            <person name="Hulsmann N."/>
            <person name="Schleicher M."/>
            <person name="Noegel A.A."/>
            <person name="Eichinger L."/>
            <person name="Gallinger C."/>
            <person name="Pawlowski J."/>
            <person name="Sierra R."/>
            <person name="Euteneuer U."/>
            <person name="Pillet L."/>
            <person name="Moustafa A."/>
            <person name="Platzer M."/>
            <person name="Groth M."/>
            <person name="Szafranski K."/>
            <person name="Schliwa M."/>
        </authorList>
    </citation>
    <scope>NUCLEOTIDE SEQUENCE [LARGE SCALE GENOMIC DNA]</scope>
</reference>
<protein>
    <submittedName>
        <fullName evidence="1">Protein phosphatase 2A regulatory subunit B</fullName>
    </submittedName>
</protein>
<accession>X6N2P6</accession>
<dbReference type="InterPro" id="IPR016024">
    <property type="entry name" value="ARM-type_fold"/>
</dbReference>
<name>X6N2P6_RETFI</name>
<dbReference type="PANTHER" id="PTHR10257">
    <property type="entry name" value="SERINE/THREONINE PROTEIN PHOSPHATASE 2A PP2A REGULATORY SUBUNIT B"/>
    <property type="match status" value="1"/>
</dbReference>
<comment type="caution">
    <text evidence="1">The sequence shown here is derived from an EMBL/GenBank/DDBJ whole genome shotgun (WGS) entry which is preliminary data.</text>
</comment>
<feature type="non-terminal residue" evidence="1">
    <location>
        <position position="1"/>
    </location>
</feature>
<dbReference type="AlphaFoldDB" id="X6N2P6"/>
<evidence type="ECO:0000313" key="2">
    <source>
        <dbReference type="Proteomes" id="UP000023152"/>
    </source>
</evidence>
<gene>
    <name evidence="1" type="ORF">RFI_17209</name>
</gene>
<evidence type="ECO:0000313" key="1">
    <source>
        <dbReference type="EMBL" id="ETO20004.1"/>
    </source>
</evidence>
<keyword evidence="2" id="KW-1185">Reference proteome</keyword>
<proteinExistence type="predicted"/>
<dbReference type="EMBL" id="ASPP01013044">
    <property type="protein sequence ID" value="ETO20004.1"/>
    <property type="molecule type" value="Genomic_DNA"/>
</dbReference>
<dbReference type="GO" id="GO:0019888">
    <property type="term" value="F:protein phosphatase regulator activity"/>
    <property type="evidence" value="ECO:0007669"/>
    <property type="project" value="InterPro"/>
</dbReference>
<dbReference type="OrthoDB" id="10264446at2759"/>
<dbReference type="InterPro" id="IPR011989">
    <property type="entry name" value="ARM-like"/>
</dbReference>
<dbReference type="GO" id="GO:0000159">
    <property type="term" value="C:protein phosphatase type 2A complex"/>
    <property type="evidence" value="ECO:0007669"/>
    <property type="project" value="InterPro"/>
</dbReference>
<dbReference type="PANTHER" id="PTHR10257:SF3">
    <property type="entry name" value="SERINE_THREONINE-PROTEIN PHOSPHATASE 2A 56 KDA REGULATORY SUBUNIT GAMMA ISOFORM"/>
    <property type="match status" value="1"/>
</dbReference>
<dbReference type="SUPFAM" id="SSF48371">
    <property type="entry name" value="ARM repeat"/>
    <property type="match status" value="1"/>
</dbReference>
<dbReference type="GO" id="GO:0007165">
    <property type="term" value="P:signal transduction"/>
    <property type="evidence" value="ECO:0007669"/>
    <property type="project" value="InterPro"/>
</dbReference>
<dbReference type="Pfam" id="PF01603">
    <property type="entry name" value="B56"/>
    <property type="match status" value="1"/>
</dbReference>
<dbReference type="Gene3D" id="1.25.10.10">
    <property type="entry name" value="Leucine-rich Repeat Variant"/>
    <property type="match status" value="1"/>
</dbReference>
<sequence>KYVPGSFLQNVVKLLTSEDIRERGYVMMILHKIYARCSKLRTHIVDLMCNFLYPFIHYTYDSDHCNGVTEILQIVYAIIPGLSVPIKDIWRQFLQRVLIPLHKVKKKKNCIYCHGLKKFWSHLTQCCLNYIAKDKQSSLAILEGLLRFWPKQYPQKEELFIMEAVNVIGVLINHPEGFVYDSFKPILVAASKQLSQCMLSKRHPVALCAISAWKEPCMSQLVDLDRKSYLPMLAHVFFRNQSHSNPQLRVLSQEVEYLFRIKDISYWKKMQSYLLRKEVRENNAEEMTTKALAYGEPPPFPCKLDRKRVHLIKTAVSRITQGEEKDEKDEQKQDREEIQFEMEMEIEDDEMTPFYRPNDANDFNSLSPLSTDYTLHVDASKKKHRPYDSFALFTLQAINDIDYSSLVSNVRQYEQITHKSKQNL</sequence>
<dbReference type="InterPro" id="IPR002554">
    <property type="entry name" value="PP2A_B56"/>
</dbReference>